<comment type="caution">
    <text evidence="1">The sequence shown here is derived from an EMBL/GenBank/DDBJ whole genome shotgun (WGS) entry which is preliminary data.</text>
</comment>
<accession>A0A7J5AQT2</accession>
<name>A0A7J5AQT2_9FLAO</name>
<dbReference type="OrthoDB" id="766298at2"/>
<evidence type="ECO:0000313" key="1">
    <source>
        <dbReference type="EMBL" id="KAB1159988.1"/>
    </source>
</evidence>
<sequence length="108" mass="12999">MIAIIKEVKSEHKDIAPQPVRYPDGKHSYWYSIYFQYQDNQQHIHTWIRKKNKSHTTFAFAGYKDANSTEGWIAANEYFWWWKNNDAKTKFETNILSKIKTKIKERGL</sequence>
<dbReference type="Proteomes" id="UP000467305">
    <property type="component" value="Unassembled WGS sequence"/>
</dbReference>
<organism evidence="1 2">
    <name type="scientific">Tenacibaculum aiptasiae</name>
    <dbReference type="NCBI Taxonomy" id="426481"/>
    <lineage>
        <taxon>Bacteria</taxon>
        <taxon>Pseudomonadati</taxon>
        <taxon>Bacteroidota</taxon>
        <taxon>Flavobacteriia</taxon>
        <taxon>Flavobacteriales</taxon>
        <taxon>Flavobacteriaceae</taxon>
        <taxon>Tenacibaculum</taxon>
    </lineage>
</organism>
<keyword evidence="2" id="KW-1185">Reference proteome</keyword>
<dbReference type="AlphaFoldDB" id="A0A7J5AQT2"/>
<dbReference type="EMBL" id="WAAU01000008">
    <property type="protein sequence ID" value="KAB1159988.1"/>
    <property type="molecule type" value="Genomic_DNA"/>
</dbReference>
<gene>
    <name evidence="1" type="ORF">F7018_06655</name>
</gene>
<proteinExistence type="predicted"/>
<dbReference type="RefSeq" id="WP_150899232.1">
    <property type="nucleotide sequence ID" value="NZ_WAAU01000008.1"/>
</dbReference>
<evidence type="ECO:0000313" key="2">
    <source>
        <dbReference type="Proteomes" id="UP000467305"/>
    </source>
</evidence>
<protein>
    <submittedName>
        <fullName evidence="1">Uncharacterized protein</fullName>
    </submittedName>
</protein>
<reference evidence="1 2" key="1">
    <citation type="submission" date="2019-09" db="EMBL/GenBank/DDBJ databases">
        <authorList>
            <person name="Cao W.R."/>
        </authorList>
    </citation>
    <scope>NUCLEOTIDE SEQUENCE [LARGE SCALE GENOMIC DNA]</scope>
    <source>
        <strain evidence="2">a4</strain>
    </source>
</reference>